<accession>A0ACA9R992</accession>
<gene>
    <name evidence="1" type="ORF">RPERSI_LOCUS17864</name>
</gene>
<organism evidence="1 2">
    <name type="scientific">Racocetra persica</name>
    <dbReference type="NCBI Taxonomy" id="160502"/>
    <lineage>
        <taxon>Eukaryota</taxon>
        <taxon>Fungi</taxon>
        <taxon>Fungi incertae sedis</taxon>
        <taxon>Mucoromycota</taxon>
        <taxon>Glomeromycotina</taxon>
        <taxon>Glomeromycetes</taxon>
        <taxon>Diversisporales</taxon>
        <taxon>Gigasporaceae</taxon>
        <taxon>Racocetra</taxon>
    </lineage>
</organism>
<evidence type="ECO:0000313" key="2">
    <source>
        <dbReference type="Proteomes" id="UP000789920"/>
    </source>
</evidence>
<reference evidence="1" key="1">
    <citation type="submission" date="2021-06" db="EMBL/GenBank/DDBJ databases">
        <authorList>
            <person name="Kallberg Y."/>
            <person name="Tangrot J."/>
            <person name="Rosling A."/>
        </authorList>
    </citation>
    <scope>NUCLEOTIDE SEQUENCE</scope>
    <source>
        <strain evidence="1">MA461A</strain>
    </source>
</reference>
<comment type="caution">
    <text evidence="1">The sequence shown here is derived from an EMBL/GenBank/DDBJ whole genome shotgun (WGS) entry which is preliminary data.</text>
</comment>
<sequence length="93" mass="10939">MLPTKKVTAFSRAQEFPEDFVVDSTKLMCRFCGHNVNYENKAYVTSHLNSKMHKKNQKTYLNHNQSIRQQTLPSAMKIADIKREMVYDLLEAW</sequence>
<name>A0ACA9R992_9GLOM</name>
<proteinExistence type="predicted"/>
<keyword evidence="2" id="KW-1185">Reference proteome</keyword>
<dbReference type="Proteomes" id="UP000789920">
    <property type="component" value="Unassembled WGS sequence"/>
</dbReference>
<protein>
    <submittedName>
        <fullName evidence="1">29767_t:CDS:1</fullName>
    </submittedName>
</protein>
<feature type="non-terminal residue" evidence="1">
    <location>
        <position position="93"/>
    </location>
</feature>
<dbReference type="EMBL" id="CAJVQC010046351">
    <property type="protein sequence ID" value="CAG8782883.1"/>
    <property type="molecule type" value="Genomic_DNA"/>
</dbReference>
<evidence type="ECO:0000313" key="1">
    <source>
        <dbReference type="EMBL" id="CAG8782883.1"/>
    </source>
</evidence>